<dbReference type="CDD" id="cd00035">
    <property type="entry name" value="ChtBD1"/>
    <property type="match status" value="1"/>
</dbReference>
<dbReference type="InterPro" id="IPR018371">
    <property type="entry name" value="Chitin-binding_1_CS"/>
</dbReference>
<feature type="disulfide bond" evidence="8">
    <location>
        <begin position="82"/>
        <end position="96"/>
    </location>
</feature>
<dbReference type="CDD" id="cd10951">
    <property type="entry name" value="CE4_ClCDA_like"/>
    <property type="match status" value="1"/>
</dbReference>
<evidence type="ECO:0000256" key="1">
    <source>
        <dbReference type="ARBA" id="ARBA00001941"/>
    </source>
</evidence>
<dbReference type="AlphaFoldDB" id="A0A420YJG9"/>
<gene>
    <name evidence="13" type="ORF">DL546_007354</name>
</gene>
<feature type="domain" description="NodB homology" evidence="12">
    <location>
        <begin position="145"/>
        <end position="340"/>
    </location>
</feature>
<evidence type="ECO:0000313" key="13">
    <source>
        <dbReference type="EMBL" id="RKU48027.1"/>
    </source>
</evidence>
<dbReference type="SUPFAM" id="SSF88713">
    <property type="entry name" value="Glycoside hydrolase/deacetylase"/>
    <property type="match status" value="1"/>
</dbReference>
<evidence type="ECO:0000256" key="7">
    <source>
        <dbReference type="ARBA" id="ARBA00023285"/>
    </source>
</evidence>
<evidence type="ECO:0000256" key="9">
    <source>
        <dbReference type="SAM" id="MobiDB-lite"/>
    </source>
</evidence>
<keyword evidence="7" id="KW-0170">Cobalt</keyword>
<name>A0A420YJG9_9PEZI</name>
<feature type="signal peptide" evidence="10">
    <location>
        <begin position="1"/>
        <end position="19"/>
    </location>
</feature>
<dbReference type="Proteomes" id="UP000275385">
    <property type="component" value="Unassembled WGS sequence"/>
</dbReference>
<evidence type="ECO:0000256" key="3">
    <source>
        <dbReference type="ARBA" id="ARBA00022723"/>
    </source>
</evidence>
<dbReference type="InterPro" id="IPR036861">
    <property type="entry name" value="Endochitinase-like_sf"/>
</dbReference>
<keyword evidence="3" id="KW-0479">Metal-binding</keyword>
<dbReference type="PANTHER" id="PTHR46471">
    <property type="entry name" value="CHITIN DEACETYLASE"/>
    <property type="match status" value="1"/>
</dbReference>
<dbReference type="InterPro" id="IPR011330">
    <property type="entry name" value="Glyco_hydro/deAcase_b/a-brl"/>
</dbReference>
<evidence type="ECO:0000256" key="4">
    <source>
        <dbReference type="ARBA" id="ARBA00022729"/>
    </source>
</evidence>
<dbReference type="PANTHER" id="PTHR46471:SF2">
    <property type="entry name" value="CHITIN DEACETYLASE-RELATED"/>
    <property type="match status" value="1"/>
</dbReference>
<dbReference type="GO" id="GO:0046872">
    <property type="term" value="F:metal ion binding"/>
    <property type="evidence" value="ECO:0007669"/>
    <property type="project" value="UniProtKB-KW"/>
</dbReference>
<comment type="caution">
    <text evidence="8">Lacks conserved residue(s) required for the propagation of feature annotation.</text>
</comment>
<evidence type="ECO:0000256" key="2">
    <source>
        <dbReference type="ARBA" id="ARBA00022669"/>
    </source>
</evidence>
<dbReference type="STRING" id="177199.A0A420YJG9"/>
<feature type="disulfide bond" evidence="8">
    <location>
        <begin position="77"/>
        <end position="89"/>
    </location>
</feature>
<evidence type="ECO:0000256" key="6">
    <source>
        <dbReference type="ARBA" id="ARBA00023277"/>
    </source>
</evidence>
<comment type="cofactor">
    <cofactor evidence="1">
        <name>Co(2+)</name>
        <dbReference type="ChEBI" id="CHEBI:48828"/>
    </cofactor>
</comment>
<organism evidence="13 14">
    <name type="scientific">Coniochaeta pulveracea</name>
    <dbReference type="NCBI Taxonomy" id="177199"/>
    <lineage>
        <taxon>Eukaryota</taxon>
        <taxon>Fungi</taxon>
        <taxon>Dikarya</taxon>
        <taxon>Ascomycota</taxon>
        <taxon>Pezizomycotina</taxon>
        <taxon>Sordariomycetes</taxon>
        <taxon>Sordariomycetidae</taxon>
        <taxon>Coniochaetales</taxon>
        <taxon>Coniochaetaceae</taxon>
        <taxon>Coniochaeta</taxon>
    </lineage>
</organism>
<accession>A0A420YJG9</accession>
<evidence type="ECO:0000259" key="12">
    <source>
        <dbReference type="PROSITE" id="PS51677"/>
    </source>
</evidence>
<dbReference type="PROSITE" id="PS50941">
    <property type="entry name" value="CHIT_BIND_I_2"/>
    <property type="match status" value="1"/>
</dbReference>
<evidence type="ECO:0000256" key="10">
    <source>
        <dbReference type="SAM" id="SignalP"/>
    </source>
</evidence>
<keyword evidence="2 8" id="KW-0147">Chitin-binding</keyword>
<evidence type="ECO:0000259" key="11">
    <source>
        <dbReference type="PROSITE" id="PS50941"/>
    </source>
</evidence>
<comment type="caution">
    <text evidence="13">The sequence shown here is derived from an EMBL/GenBank/DDBJ whole genome shotgun (WGS) entry which is preliminary data.</text>
</comment>
<keyword evidence="6" id="KW-0119">Carbohydrate metabolism</keyword>
<dbReference type="Pfam" id="PF01522">
    <property type="entry name" value="Polysacc_deac_1"/>
    <property type="match status" value="1"/>
</dbReference>
<feature type="region of interest" description="Disordered" evidence="9">
    <location>
        <begin position="353"/>
        <end position="441"/>
    </location>
</feature>
<feature type="compositionally biased region" description="Low complexity" evidence="9">
    <location>
        <begin position="374"/>
        <end position="438"/>
    </location>
</feature>
<dbReference type="GO" id="GO:0016810">
    <property type="term" value="F:hydrolase activity, acting on carbon-nitrogen (but not peptide) bonds"/>
    <property type="evidence" value="ECO:0007669"/>
    <property type="project" value="InterPro"/>
</dbReference>
<dbReference type="InterPro" id="IPR002509">
    <property type="entry name" value="NODB_dom"/>
</dbReference>
<dbReference type="GO" id="GO:0005975">
    <property type="term" value="P:carbohydrate metabolic process"/>
    <property type="evidence" value="ECO:0007669"/>
    <property type="project" value="InterPro"/>
</dbReference>
<dbReference type="InterPro" id="IPR001002">
    <property type="entry name" value="Chitin-bd_1"/>
</dbReference>
<dbReference type="OrthoDB" id="407355at2759"/>
<dbReference type="GO" id="GO:0008061">
    <property type="term" value="F:chitin binding"/>
    <property type="evidence" value="ECO:0007669"/>
    <property type="project" value="UniProtKB-UniRule"/>
</dbReference>
<dbReference type="Gene3D" id="3.30.60.10">
    <property type="entry name" value="Endochitinase-like"/>
    <property type="match status" value="1"/>
</dbReference>
<dbReference type="Gene3D" id="3.20.20.370">
    <property type="entry name" value="Glycoside hydrolase/deacetylase"/>
    <property type="match status" value="1"/>
</dbReference>
<keyword evidence="4 10" id="KW-0732">Signal</keyword>
<sequence>MKVSAALLTVACGLVAAHGDVPIPRILGGGKLFSDLRARHITGLARERAVEHVHNKRTRNDKRENTSGQCGKGYGSCAVGYCCSAEGWCGKGSDYCTSPDCQINYGPACDGNRKPSGVDTSSVPRPKLGSVSIGGNGIYDCVNPGEIAITFDDGPYLYTNDLLDKFKSYGAKATFFITGNNIGKGMINDPSTPYPAVIKRMHAEGHQIASHTWSHENSSTLTNNQYTNQIIWNEIAFNSILGFFPTYMRPPYSICAKACQNILATLGYHIIYFDLDTEGYLMDDPTLIQTSKNIWDEAINGANVRTDSFLNIEHDIHYQTVYNLTDYMLSSLFKHGYKSVTVGECLGDPASNWYRAGPDTTPSSGPSTTPPPSSTSTNKSTSRSTSKSTSTSTSRSTSTSTSRSTSTTRTTSSTTTLVPDSPITSTSTSKPPTSTTAPGGKPISTDGQCGAANGATCAGSTFGQCCARYNSCEDNALLCLARLGCQGDYGVCN</sequence>
<protein>
    <recommendedName>
        <fullName evidence="15">Chitin deacetylase</fullName>
    </recommendedName>
</protein>
<dbReference type="EMBL" id="QVQW01000006">
    <property type="protein sequence ID" value="RKU48027.1"/>
    <property type="molecule type" value="Genomic_DNA"/>
</dbReference>
<evidence type="ECO:0000313" key="14">
    <source>
        <dbReference type="Proteomes" id="UP000275385"/>
    </source>
</evidence>
<dbReference type="SUPFAM" id="SSF57016">
    <property type="entry name" value="Plant lectins/antimicrobial peptides"/>
    <property type="match status" value="1"/>
</dbReference>
<reference evidence="13 14" key="1">
    <citation type="submission" date="2018-08" db="EMBL/GenBank/DDBJ databases">
        <title>Draft genome of the lignicolous fungus Coniochaeta pulveracea.</title>
        <authorList>
            <person name="Borstlap C.J."/>
            <person name="De Witt R.N."/>
            <person name="Botha A."/>
            <person name="Volschenk H."/>
        </authorList>
    </citation>
    <scope>NUCLEOTIDE SEQUENCE [LARGE SCALE GENOMIC DNA]</scope>
    <source>
        <strain evidence="13 14">CAB683</strain>
    </source>
</reference>
<feature type="domain" description="Chitin-binding type-1" evidence="11">
    <location>
        <begin position="67"/>
        <end position="111"/>
    </location>
</feature>
<dbReference type="PROSITE" id="PS00026">
    <property type="entry name" value="CHIT_BIND_I_1"/>
    <property type="match status" value="1"/>
</dbReference>
<proteinExistence type="predicted"/>
<evidence type="ECO:0008006" key="15">
    <source>
        <dbReference type="Google" id="ProtNLM"/>
    </source>
</evidence>
<evidence type="ECO:0000256" key="8">
    <source>
        <dbReference type="PROSITE-ProRule" id="PRU00261"/>
    </source>
</evidence>
<dbReference type="PROSITE" id="PS51677">
    <property type="entry name" value="NODB"/>
    <property type="match status" value="1"/>
</dbReference>
<keyword evidence="8" id="KW-1015">Disulfide bond</keyword>
<keyword evidence="5" id="KW-0378">Hydrolase</keyword>
<evidence type="ECO:0000256" key="5">
    <source>
        <dbReference type="ARBA" id="ARBA00022801"/>
    </source>
</evidence>
<keyword evidence="14" id="KW-1185">Reference proteome</keyword>
<feature type="chain" id="PRO_5019386966" description="Chitin deacetylase" evidence="10">
    <location>
        <begin position="20"/>
        <end position="493"/>
    </location>
</feature>